<evidence type="ECO:0000313" key="4">
    <source>
        <dbReference type="EMBL" id="ADZ85267.1"/>
    </source>
</evidence>
<dbReference type="InterPro" id="IPR015421">
    <property type="entry name" value="PyrdxlP-dep_Trfase_major"/>
</dbReference>
<name>F2JT48_CELLD</name>
<evidence type="ECO:0000256" key="1">
    <source>
        <dbReference type="PIRSR" id="PIRSR000390-1"/>
    </source>
</evidence>
<dbReference type="EMBL" id="CP002582">
    <property type="protein sequence ID" value="ADZ85267.1"/>
    <property type="molecule type" value="Genomic_DNA"/>
</dbReference>
<dbReference type="SUPFAM" id="SSF53383">
    <property type="entry name" value="PLP-dependent transferases"/>
    <property type="match status" value="1"/>
</dbReference>
<dbReference type="InterPro" id="IPR026385">
    <property type="entry name" value="LegC-like"/>
</dbReference>
<protein>
    <submittedName>
        <fullName evidence="4">DegT/DnrJ/EryC1/StrS aminotransferase</fullName>
    </submittedName>
</protein>
<dbReference type="Gene3D" id="3.40.640.10">
    <property type="entry name" value="Type I PLP-dependent aspartate aminotransferase-like (Major domain)"/>
    <property type="match status" value="1"/>
</dbReference>
<feature type="modified residue" description="N6-(pyridoxal phosphate)lysine" evidence="2">
    <location>
        <position position="204"/>
    </location>
</feature>
<evidence type="ECO:0000256" key="2">
    <source>
        <dbReference type="PIRSR" id="PIRSR000390-2"/>
    </source>
</evidence>
<dbReference type="PANTHER" id="PTHR30244:SF30">
    <property type="entry name" value="BLR5990 PROTEIN"/>
    <property type="match status" value="1"/>
</dbReference>
<accession>F2JT48</accession>
<dbReference type="GO" id="GO:0008483">
    <property type="term" value="F:transaminase activity"/>
    <property type="evidence" value="ECO:0007669"/>
    <property type="project" value="UniProtKB-KW"/>
</dbReference>
<dbReference type="Pfam" id="PF01041">
    <property type="entry name" value="DegT_DnrJ_EryC1"/>
    <property type="match status" value="1"/>
</dbReference>
<dbReference type="RefSeq" id="WP_013658543.1">
    <property type="nucleotide sequence ID" value="NC_015275.1"/>
</dbReference>
<gene>
    <name evidence="4" type="ordered locus">Clole_3584</name>
</gene>
<evidence type="ECO:0000256" key="3">
    <source>
        <dbReference type="RuleBase" id="RU004508"/>
    </source>
</evidence>
<dbReference type="NCBIfam" id="TIGR04181">
    <property type="entry name" value="NHT_00031"/>
    <property type="match status" value="1"/>
</dbReference>
<dbReference type="Gene3D" id="3.90.1150.10">
    <property type="entry name" value="Aspartate Aminotransferase, domain 1"/>
    <property type="match status" value="1"/>
</dbReference>
<keyword evidence="4" id="KW-0032">Aminotransferase</keyword>
<reference evidence="4 5" key="1">
    <citation type="journal article" date="2011" name="J. Bacteriol.">
        <title>Complete genome sequence of the cellulose-degrading bacterium Cellulosilyticum lentocellum.</title>
        <authorList>
            <consortium name="US DOE Joint Genome Institute"/>
            <person name="Miller D.A."/>
            <person name="Suen G."/>
            <person name="Bruce D."/>
            <person name="Copeland A."/>
            <person name="Cheng J.F."/>
            <person name="Detter C."/>
            <person name="Goodwin L.A."/>
            <person name="Han C.S."/>
            <person name="Hauser L.J."/>
            <person name="Land M.L."/>
            <person name="Lapidus A."/>
            <person name="Lucas S."/>
            <person name="Meincke L."/>
            <person name="Pitluck S."/>
            <person name="Tapia R."/>
            <person name="Teshima H."/>
            <person name="Woyke T."/>
            <person name="Fox B.G."/>
            <person name="Angert E.R."/>
            <person name="Currie C.R."/>
        </authorList>
    </citation>
    <scope>NUCLEOTIDE SEQUENCE [LARGE SCALE GENOMIC DNA]</scope>
    <source>
        <strain evidence="5">ATCC 49066 / DSM 5427 / NCIMB 11756 / RHM5</strain>
    </source>
</reference>
<keyword evidence="2 3" id="KW-0663">Pyridoxal phosphate</keyword>
<sequence>MDEFIPLSVPNIKGNEQKYVLEALSQEWVSTAGSYINRLEEEIASYLKVESAVACQSGTAGLHLALQVSGVDTDKEVIVPTLTFIAAVNPVKYLGATPIFMDCNETLTIDPYKLEQFCKEECELSNGKLINKRTKKHISAIVVVHVFGNTADMEKIMKIAKNYHLIVIEDATEALGSYYTEGVYKGKFLGTIGDFGVYSFNGNKIITTGGGGMIVAKDAQKLKEIKYLSTQAKDDELNYIHNQVGYNYRMTNLQAAVGVGQLEQLENFIAVKEKNYMLYKDLLKEIEGVRLLEFASNIRPNYWFYSLQLDKKLSISIDMLIQNMRDFGIQTRPIWGLIHQQRPYASCQNFKIEKAEEYHQSIINLPCSSNLTTIQVQKVVEALKHIQVGR</sequence>
<dbReference type="PIRSF" id="PIRSF000390">
    <property type="entry name" value="PLP_StrS"/>
    <property type="match status" value="1"/>
</dbReference>
<dbReference type="KEGG" id="cle:Clole_3584"/>
<dbReference type="STRING" id="642492.Clole_3584"/>
<organism evidence="4 5">
    <name type="scientific">Cellulosilyticum lentocellum (strain ATCC 49066 / DSM 5427 / NCIMB 11756 / RHM5)</name>
    <name type="common">Clostridium lentocellum</name>
    <dbReference type="NCBI Taxonomy" id="642492"/>
    <lineage>
        <taxon>Bacteria</taxon>
        <taxon>Bacillati</taxon>
        <taxon>Bacillota</taxon>
        <taxon>Clostridia</taxon>
        <taxon>Lachnospirales</taxon>
        <taxon>Cellulosilyticaceae</taxon>
        <taxon>Cellulosilyticum</taxon>
    </lineage>
</organism>
<comment type="similarity">
    <text evidence="3">Belongs to the DegT/DnrJ/EryC1 family.</text>
</comment>
<dbReference type="GO" id="GO:0000271">
    <property type="term" value="P:polysaccharide biosynthetic process"/>
    <property type="evidence" value="ECO:0007669"/>
    <property type="project" value="TreeGrafter"/>
</dbReference>
<dbReference type="InterPro" id="IPR015424">
    <property type="entry name" value="PyrdxlP-dep_Trfase"/>
</dbReference>
<dbReference type="HOGENOM" id="CLU_033332_2_4_9"/>
<dbReference type="PANTHER" id="PTHR30244">
    <property type="entry name" value="TRANSAMINASE"/>
    <property type="match status" value="1"/>
</dbReference>
<dbReference type="InterPro" id="IPR015422">
    <property type="entry name" value="PyrdxlP-dep_Trfase_small"/>
</dbReference>
<keyword evidence="5" id="KW-1185">Reference proteome</keyword>
<evidence type="ECO:0000313" key="5">
    <source>
        <dbReference type="Proteomes" id="UP000008467"/>
    </source>
</evidence>
<proteinExistence type="inferred from homology"/>
<dbReference type="eggNOG" id="COG0399">
    <property type="taxonomic scope" value="Bacteria"/>
</dbReference>
<dbReference type="Proteomes" id="UP000008467">
    <property type="component" value="Chromosome"/>
</dbReference>
<feature type="active site" description="Proton acceptor" evidence="1">
    <location>
        <position position="204"/>
    </location>
</feature>
<dbReference type="CDD" id="cd00616">
    <property type="entry name" value="AHBA_syn"/>
    <property type="match status" value="1"/>
</dbReference>
<dbReference type="AlphaFoldDB" id="F2JT48"/>
<dbReference type="GO" id="GO:0030170">
    <property type="term" value="F:pyridoxal phosphate binding"/>
    <property type="evidence" value="ECO:0007669"/>
    <property type="project" value="TreeGrafter"/>
</dbReference>
<keyword evidence="4" id="KW-0808">Transferase</keyword>
<dbReference type="InterPro" id="IPR000653">
    <property type="entry name" value="DegT/StrS_aminotransferase"/>
</dbReference>